<dbReference type="CDD" id="cd14752">
    <property type="entry name" value="GH31_N"/>
    <property type="match status" value="1"/>
</dbReference>
<dbReference type="Pfam" id="PF00088">
    <property type="entry name" value="Trefoil"/>
    <property type="match status" value="1"/>
</dbReference>
<dbReference type="PROSITE" id="PS51448">
    <property type="entry name" value="P_TREFOIL_2"/>
    <property type="match status" value="1"/>
</dbReference>
<keyword evidence="3 9" id="KW-0378">Hydrolase</keyword>
<dbReference type="Pfam" id="PF13802">
    <property type="entry name" value="Gal_mutarotas_2"/>
    <property type="match status" value="1"/>
</dbReference>
<evidence type="ECO:0000256" key="9">
    <source>
        <dbReference type="RuleBase" id="RU361185"/>
    </source>
</evidence>
<accession>A0A8S3ZPC0</accession>
<dbReference type="InterPro" id="IPR000322">
    <property type="entry name" value="Glyco_hydro_31_TIM"/>
</dbReference>
<evidence type="ECO:0000256" key="6">
    <source>
        <dbReference type="ARBA" id="ARBA00023180"/>
    </source>
</evidence>
<reference evidence="12" key="1">
    <citation type="submission" date="2021-04" db="EMBL/GenBank/DDBJ databases">
        <authorList>
            <consortium name="Molecular Ecology Group"/>
        </authorList>
    </citation>
    <scope>NUCLEOTIDE SEQUENCE</scope>
</reference>
<dbReference type="InterPro" id="IPR048395">
    <property type="entry name" value="Glyco_hydro_31_C"/>
</dbReference>
<evidence type="ECO:0000256" key="4">
    <source>
        <dbReference type="ARBA" id="ARBA00023136"/>
    </source>
</evidence>
<dbReference type="GO" id="GO:0004558">
    <property type="term" value="F:alpha-1,4-glucosidase activity"/>
    <property type="evidence" value="ECO:0007669"/>
    <property type="project" value="TreeGrafter"/>
</dbReference>
<dbReference type="GO" id="GO:0016020">
    <property type="term" value="C:membrane"/>
    <property type="evidence" value="ECO:0007669"/>
    <property type="project" value="UniProtKB-SubCell"/>
</dbReference>
<dbReference type="PROSITE" id="PS00707">
    <property type="entry name" value="GLYCOSYL_HYDROL_F31_2"/>
    <property type="match status" value="1"/>
</dbReference>
<comment type="similarity">
    <text evidence="2 9">Belongs to the glycosyl hydrolase 31 family.</text>
</comment>
<dbReference type="CDD" id="cd06602">
    <property type="entry name" value="GH31_MGAM_SI_GAA"/>
    <property type="match status" value="1"/>
</dbReference>
<dbReference type="InterPro" id="IPR030459">
    <property type="entry name" value="Glyco_hydro_31_CS"/>
</dbReference>
<dbReference type="Pfam" id="PF21365">
    <property type="entry name" value="Glyco_hydro_31_3rd"/>
    <property type="match status" value="1"/>
</dbReference>
<dbReference type="Gene3D" id="2.60.40.1760">
    <property type="entry name" value="glycosyl hydrolase (family 31)"/>
    <property type="match status" value="1"/>
</dbReference>
<keyword evidence="4 10" id="KW-0472">Membrane</keyword>
<sequence length="929" mass="103590">MASVGSVKEKSTSVKYHRIDMATHKTQLHDSPLKETRFGKFLRRTVNCTGHLLALCLLAVFCIFAYVFISGVIKENAPSIKTTHKKIATRADQCTNVEDNRFDCFPEKFGSSEGVCVSRGCCWRATTKPDAAPLCFFPTNYEGYSASELTYTSKGITATLQRSSSSFYPRDVKTLKLVVEYQTSTRLRLRIFDPNNARFEVPLDTPSGSSDLHNPLYTVTIQQNPFNIIIQRNSTGATVFDTRGAAPLIFSDQFLQIATQLSTKYLYGFGEHRTTFLQDLTKWRRLVFWNRDDVPKVDNNGYGSHPFFLNLETGGPASNANAHGVFLLNSNAGEVATQPVGSGDNGAVTYRMIGGILDFYIFLGPSPLSVVQQYSDVIGRPYFPPFWSLGYHICKYGINNAADLQNLINRNRAAQIPYDVQWSDIDYMTSHRDWTYDKDRYGNLPNIVKDLHDNNQRYIVMADPAISSEQPAGTYPPFDDGVQMDIFVKNDAGSILIGQVWPGKTAFPDFFHPKAVDYWYKQAKEFHDKIPYDGLWIDMNEPSNFVDGSVSGCTSNELDNPPFTPATIDGGKLMSKTICPSAKHVISTHYNLHNMYGWSQSNVSRRVGSPVYTPGSSFAGTGKLVGHWLGDNFSSFPDLYYSIPAILNFNLFGIPQIGADICGFLGVTTPELCTRWHQLSAFYPFMRNHAELSSPYQDPASFQPPFRDYMKTAIELRYRLLAVLYTAFYRAHTQGLPIVRPLFFLYPGTEAIDKQFMWNDQLLVSPVVDEGASSVQAFIPDDVYYDFYTGALVAQRGQTVQLNAPIDYINVHVRGGSILPLLPVTQRTNLSRKEKFQLIVAVAADGTASGELFWDDGESIDSVSGNKYSDITFSLTKSNHLISTVVKGGYNPPEGVRLGAVILYGINYGPGSVSVNGKDATFNYDASLK</sequence>
<dbReference type="AlphaFoldDB" id="A0A8S3ZPC0"/>
<dbReference type="EMBL" id="CAJHNH020004602">
    <property type="protein sequence ID" value="CAG5131377.1"/>
    <property type="molecule type" value="Genomic_DNA"/>
</dbReference>
<keyword evidence="7 9" id="KW-0326">Glycosidase</keyword>
<keyword evidence="5" id="KW-1015">Disulfide bond</keyword>
<evidence type="ECO:0000256" key="5">
    <source>
        <dbReference type="ARBA" id="ARBA00023157"/>
    </source>
</evidence>
<dbReference type="SUPFAM" id="SSF74650">
    <property type="entry name" value="Galactose mutarotase-like"/>
    <property type="match status" value="1"/>
</dbReference>
<keyword evidence="10" id="KW-0812">Transmembrane</keyword>
<dbReference type="InterPro" id="IPR000519">
    <property type="entry name" value="P_trefoil_dom"/>
</dbReference>
<dbReference type="Gene3D" id="3.20.20.80">
    <property type="entry name" value="Glycosidases"/>
    <property type="match status" value="1"/>
</dbReference>
<dbReference type="GO" id="GO:0030246">
    <property type="term" value="F:carbohydrate binding"/>
    <property type="evidence" value="ECO:0007669"/>
    <property type="project" value="InterPro"/>
</dbReference>
<dbReference type="CDD" id="cd00111">
    <property type="entry name" value="Trefoil"/>
    <property type="match status" value="1"/>
</dbReference>
<dbReference type="Gene3D" id="2.60.40.1180">
    <property type="entry name" value="Golgi alpha-mannosidase II"/>
    <property type="match status" value="2"/>
</dbReference>
<dbReference type="InterPro" id="IPR030458">
    <property type="entry name" value="Glyco_hydro_31_AS"/>
</dbReference>
<keyword evidence="10" id="KW-1133">Transmembrane helix</keyword>
<organism evidence="12 13">
    <name type="scientific">Candidula unifasciata</name>
    <dbReference type="NCBI Taxonomy" id="100452"/>
    <lineage>
        <taxon>Eukaryota</taxon>
        <taxon>Metazoa</taxon>
        <taxon>Spiralia</taxon>
        <taxon>Lophotrochozoa</taxon>
        <taxon>Mollusca</taxon>
        <taxon>Gastropoda</taxon>
        <taxon>Heterobranchia</taxon>
        <taxon>Euthyneura</taxon>
        <taxon>Panpulmonata</taxon>
        <taxon>Eupulmonata</taxon>
        <taxon>Stylommatophora</taxon>
        <taxon>Helicina</taxon>
        <taxon>Helicoidea</taxon>
        <taxon>Geomitridae</taxon>
        <taxon>Candidula</taxon>
    </lineage>
</organism>
<dbReference type="InterPro" id="IPR011013">
    <property type="entry name" value="Gal_mutarotase_sf_dom"/>
</dbReference>
<dbReference type="SMART" id="SM00018">
    <property type="entry name" value="PD"/>
    <property type="match status" value="1"/>
</dbReference>
<dbReference type="InterPro" id="IPR044913">
    <property type="entry name" value="P_trefoil_dom_sf"/>
</dbReference>
<dbReference type="SUPFAM" id="SSF51445">
    <property type="entry name" value="(Trans)glycosidases"/>
    <property type="match status" value="1"/>
</dbReference>
<dbReference type="SUPFAM" id="SSF51011">
    <property type="entry name" value="Glycosyl hydrolase domain"/>
    <property type="match status" value="1"/>
</dbReference>
<comment type="subcellular location">
    <subcellularLocation>
        <location evidence="1">Membrane</location>
    </subcellularLocation>
</comment>
<dbReference type="Proteomes" id="UP000678393">
    <property type="component" value="Unassembled WGS sequence"/>
</dbReference>
<name>A0A8S3ZPC0_9EUPU</name>
<feature type="non-terminal residue" evidence="12">
    <location>
        <position position="929"/>
    </location>
</feature>
<evidence type="ECO:0000259" key="11">
    <source>
        <dbReference type="PROSITE" id="PS51448"/>
    </source>
</evidence>
<keyword evidence="6" id="KW-0325">Glycoprotein</keyword>
<evidence type="ECO:0000256" key="10">
    <source>
        <dbReference type="SAM" id="Phobius"/>
    </source>
</evidence>
<evidence type="ECO:0000256" key="1">
    <source>
        <dbReference type="ARBA" id="ARBA00004370"/>
    </source>
</evidence>
<evidence type="ECO:0000313" key="13">
    <source>
        <dbReference type="Proteomes" id="UP000678393"/>
    </source>
</evidence>
<protein>
    <recommendedName>
        <fullName evidence="11">P-type domain-containing protein</fullName>
    </recommendedName>
</protein>
<dbReference type="PROSITE" id="PS00129">
    <property type="entry name" value="GLYCOSYL_HYDROL_F31_1"/>
    <property type="match status" value="1"/>
</dbReference>
<dbReference type="PANTHER" id="PTHR22762:SF131">
    <property type="entry name" value="GLYCOSIDE HYDROLASE FAMILY 31 N-TERMINAL DOMAIN-CONTAINING PROTEIN"/>
    <property type="match status" value="1"/>
</dbReference>
<evidence type="ECO:0000313" key="12">
    <source>
        <dbReference type="EMBL" id="CAG5131377.1"/>
    </source>
</evidence>
<evidence type="ECO:0000256" key="8">
    <source>
        <dbReference type="PROSITE-ProRule" id="PRU00779"/>
    </source>
</evidence>
<dbReference type="GO" id="GO:0005975">
    <property type="term" value="P:carbohydrate metabolic process"/>
    <property type="evidence" value="ECO:0007669"/>
    <property type="project" value="InterPro"/>
</dbReference>
<dbReference type="OrthoDB" id="5839090at2759"/>
<dbReference type="InterPro" id="IPR017853">
    <property type="entry name" value="GH"/>
</dbReference>
<dbReference type="Pfam" id="PF01055">
    <property type="entry name" value="Glyco_hydro_31_2nd"/>
    <property type="match status" value="1"/>
</dbReference>
<feature type="domain" description="P-type" evidence="11">
    <location>
        <begin position="92"/>
        <end position="139"/>
    </location>
</feature>
<evidence type="ECO:0000256" key="7">
    <source>
        <dbReference type="ARBA" id="ARBA00023295"/>
    </source>
</evidence>
<comment type="caution">
    <text evidence="8">Lacks conserved residue(s) required for the propagation of feature annotation.</text>
</comment>
<gene>
    <name evidence="12" type="ORF">CUNI_LOCUS16935</name>
</gene>
<dbReference type="InterPro" id="IPR013780">
    <property type="entry name" value="Glyco_hydro_b"/>
</dbReference>
<keyword evidence="13" id="KW-1185">Reference proteome</keyword>
<feature type="transmembrane region" description="Helical" evidence="10">
    <location>
        <begin position="52"/>
        <end position="73"/>
    </location>
</feature>
<dbReference type="Gene3D" id="4.10.110.10">
    <property type="entry name" value="Spasmolytic Protein, domain 1"/>
    <property type="match status" value="1"/>
</dbReference>
<dbReference type="InterPro" id="IPR025887">
    <property type="entry name" value="Glyco_hydro_31_N_dom"/>
</dbReference>
<evidence type="ECO:0000256" key="3">
    <source>
        <dbReference type="ARBA" id="ARBA00022801"/>
    </source>
</evidence>
<evidence type="ECO:0000256" key="2">
    <source>
        <dbReference type="ARBA" id="ARBA00007806"/>
    </source>
</evidence>
<dbReference type="PANTHER" id="PTHR22762">
    <property type="entry name" value="ALPHA-GLUCOSIDASE"/>
    <property type="match status" value="1"/>
</dbReference>
<proteinExistence type="inferred from homology"/>
<comment type="caution">
    <text evidence="12">The sequence shown here is derived from an EMBL/GenBank/DDBJ whole genome shotgun (WGS) entry which is preliminary data.</text>
</comment>